<reference evidence="2 3" key="1">
    <citation type="submission" date="2010-12" db="EMBL/GenBank/DDBJ databases">
        <authorList>
            <person name="Muzny D."/>
            <person name="Qin X."/>
            <person name="Deng J."/>
            <person name="Jiang H."/>
            <person name="Liu Y."/>
            <person name="Qu J."/>
            <person name="Song X.-Z."/>
            <person name="Zhang L."/>
            <person name="Thornton R."/>
            <person name="Coyle M."/>
            <person name="Francisco L."/>
            <person name="Jackson L."/>
            <person name="Javaid M."/>
            <person name="Korchina V."/>
            <person name="Kovar C."/>
            <person name="Mata R."/>
            <person name="Mathew T."/>
            <person name="Ngo R."/>
            <person name="Nguyen L."/>
            <person name="Nguyen N."/>
            <person name="Okwuonu G."/>
            <person name="Ongeri F."/>
            <person name="Pham C."/>
            <person name="Simmons D."/>
            <person name="Wilczek-Boney K."/>
            <person name="Hale W."/>
            <person name="Jakkamsetti A."/>
            <person name="Pham P."/>
            <person name="Ruth R."/>
            <person name="San Lucas F."/>
            <person name="Warren J."/>
            <person name="Zhang J."/>
            <person name="Zhao Z."/>
            <person name="Zhou C."/>
            <person name="Zhu D."/>
            <person name="Lee S."/>
            <person name="Bess C."/>
            <person name="Blankenburg K."/>
            <person name="Forbes L."/>
            <person name="Fu Q."/>
            <person name="Gubbala S."/>
            <person name="Hirani K."/>
            <person name="Jayaseelan J.C."/>
            <person name="Lara F."/>
            <person name="Munidasa M."/>
            <person name="Palculict T."/>
            <person name="Patil S."/>
            <person name="Pu L.-L."/>
            <person name="Saada N."/>
            <person name="Tang L."/>
            <person name="Weissenberger G."/>
            <person name="Zhu Y."/>
            <person name="Hemphill L."/>
            <person name="Shang Y."/>
            <person name="Youmans B."/>
            <person name="Ayvaz T."/>
            <person name="Ross M."/>
            <person name="Santibanez J."/>
            <person name="Aqrawi P."/>
            <person name="Gross S."/>
            <person name="Joshi V."/>
            <person name="Fowler G."/>
            <person name="Nazareth L."/>
            <person name="Reid J."/>
            <person name="Worley K."/>
            <person name="Petrosino J."/>
            <person name="Highlander S."/>
            <person name="Gibbs R."/>
        </authorList>
    </citation>
    <scope>NUCLEOTIDE SEQUENCE [LARGE SCALE GENOMIC DNA]</scope>
    <source>
        <strain evidence="2 3">ATCC 9812</strain>
    </source>
</reference>
<keyword evidence="1" id="KW-0472">Membrane</keyword>
<accession>E8JPL4</accession>
<dbReference type="EMBL" id="AEVB01000028">
    <property type="protein sequence ID" value="EFW88846.1"/>
    <property type="molecule type" value="Genomic_DNA"/>
</dbReference>
<keyword evidence="1" id="KW-1133">Transmembrane helix</keyword>
<dbReference type="Proteomes" id="UP000005699">
    <property type="component" value="Unassembled WGS sequence"/>
</dbReference>
<feature type="non-terminal residue" evidence="2">
    <location>
        <position position="1"/>
    </location>
</feature>
<comment type="caution">
    <text evidence="2">The sequence shown here is derived from an EMBL/GenBank/DDBJ whole genome shotgun (WGS) entry which is preliminary data.</text>
</comment>
<protein>
    <submittedName>
        <fullName evidence="2">Uncharacterized protein</fullName>
    </submittedName>
</protein>
<keyword evidence="1" id="KW-0812">Transmembrane</keyword>
<name>E8JPL4_STREI</name>
<organism evidence="2 3">
    <name type="scientific">Streptococcus equinus ATCC 9812</name>
    <dbReference type="NCBI Taxonomy" id="525379"/>
    <lineage>
        <taxon>Bacteria</taxon>
        <taxon>Bacillati</taxon>
        <taxon>Bacillota</taxon>
        <taxon>Bacilli</taxon>
        <taxon>Lactobacillales</taxon>
        <taxon>Streptococcaceae</taxon>
        <taxon>Streptococcus</taxon>
    </lineage>
</organism>
<evidence type="ECO:0000256" key="1">
    <source>
        <dbReference type="SAM" id="Phobius"/>
    </source>
</evidence>
<gene>
    <name evidence="2" type="ORF">HMPREF0819_0907</name>
</gene>
<dbReference type="AlphaFoldDB" id="E8JPL4"/>
<feature type="transmembrane region" description="Helical" evidence="1">
    <location>
        <begin position="20"/>
        <end position="39"/>
    </location>
</feature>
<dbReference type="HOGENOM" id="CLU_2503375_0_0_9"/>
<proteinExistence type="predicted"/>
<evidence type="ECO:0000313" key="2">
    <source>
        <dbReference type="EMBL" id="EFW88846.1"/>
    </source>
</evidence>
<sequence>SYNLQSGFTHYRNYRAKLSYGKAFWLATAIFGIRIGSTALAQNRFVIFLIWFMSCLFLGVIHVTQKPILQTEILDEYLGRVFSAF</sequence>
<feature type="transmembrane region" description="Helical" evidence="1">
    <location>
        <begin position="45"/>
        <end position="64"/>
    </location>
</feature>
<evidence type="ECO:0000313" key="3">
    <source>
        <dbReference type="Proteomes" id="UP000005699"/>
    </source>
</evidence>